<dbReference type="AlphaFoldDB" id="A0A3S5F382"/>
<dbReference type="EMBL" id="LR134495">
    <property type="protein sequence ID" value="VEI75307.1"/>
    <property type="molecule type" value="Genomic_DNA"/>
</dbReference>
<evidence type="ECO:0000313" key="2">
    <source>
        <dbReference type="Proteomes" id="UP000271188"/>
    </source>
</evidence>
<name>A0A3S5F382_MANHA</name>
<organism evidence="1 2">
    <name type="scientific">Mannheimia haemolytica</name>
    <name type="common">Pasteurella haemolytica</name>
    <dbReference type="NCBI Taxonomy" id="75985"/>
    <lineage>
        <taxon>Bacteria</taxon>
        <taxon>Pseudomonadati</taxon>
        <taxon>Pseudomonadota</taxon>
        <taxon>Gammaproteobacteria</taxon>
        <taxon>Pasteurellales</taxon>
        <taxon>Pasteurellaceae</taxon>
        <taxon>Mannheimia</taxon>
    </lineage>
</organism>
<reference evidence="1" key="1">
    <citation type="submission" date="2018-12" db="EMBL/GenBank/DDBJ databases">
        <authorList>
            <consortium name="Pathogen Informatics"/>
        </authorList>
    </citation>
    <scope>NUCLEOTIDE SEQUENCE [LARGE SCALE GENOMIC DNA]</scope>
    <source>
        <strain evidence="1">NCTC10643</strain>
    </source>
</reference>
<dbReference type="Proteomes" id="UP000271188">
    <property type="component" value="Chromosome"/>
</dbReference>
<dbReference type="RefSeq" id="WP_126301329.1">
    <property type="nucleotide sequence ID" value="NZ_LR134495.1"/>
</dbReference>
<proteinExistence type="predicted"/>
<gene>
    <name evidence="1" type="ORF">NCTC10643_00441</name>
</gene>
<sequence length="74" mass="8415">MEKPMVSYWKEDTIEIYIDEDGDGDGEQVIILGTYDHKNSGNPQLAIGIIGEIIQTLEGISPLVFFLQKMQQHY</sequence>
<protein>
    <submittedName>
        <fullName evidence="1">Uncharacterized protein</fullName>
    </submittedName>
</protein>
<accession>A0A3S5F382</accession>
<evidence type="ECO:0000313" key="1">
    <source>
        <dbReference type="EMBL" id="VEI75307.1"/>
    </source>
</evidence>